<dbReference type="SMART" id="SM00664">
    <property type="entry name" value="DoH"/>
    <property type="match status" value="1"/>
</dbReference>
<dbReference type="InterPro" id="IPR000945">
    <property type="entry name" value="DBH-like"/>
</dbReference>
<dbReference type="Gene3D" id="2.60.120.310">
    <property type="entry name" value="Copper type II, ascorbate-dependent monooxygenase, N-terminal domain"/>
    <property type="match status" value="1"/>
</dbReference>
<dbReference type="GO" id="GO:0042420">
    <property type="term" value="P:dopamine catabolic process"/>
    <property type="evidence" value="ECO:0007669"/>
    <property type="project" value="TreeGrafter"/>
</dbReference>
<comment type="similarity">
    <text evidence="2">Belongs to the copper type II ascorbate-dependent monooxygenase family.</text>
</comment>
<keyword evidence="6" id="KW-0503">Monooxygenase</keyword>
<dbReference type="PROSITE" id="PS50836">
    <property type="entry name" value="DOMON"/>
    <property type="match status" value="1"/>
</dbReference>
<dbReference type="InterPro" id="IPR014784">
    <property type="entry name" value="Cu2_ascorb_mOase-like_C"/>
</dbReference>
<evidence type="ECO:0000256" key="3">
    <source>
        <dbReference type="ARBA" id="ARBA00022723"/>
    </source>
</evidence>
<dbReference type="SUPFAM" id="SSF49742">
    <property type="entry name" value="PHM/PNGase F"/>
    <property type="match status" value="2"/>
</dbReference>
<dbReference type="PRINTS" id="PR00767">
    <property type="entry name" value="DBMONOXGNASE"/>
</dbReference>
<dbReference type="Pfam" id="PF03351">
    <property type="entry name" value="DOMON"/>
    <property type="match status" value="1"/>
</dbReference>
<dbReference type="InterPro" id="IPR045266">
    <property type="entry name" value="DOH_DOMON"/>
</dbReference>
<dbReference type="FunFam" id="2.60.120.310:FF:000004">
    <property type="entry name" value="DBH-like monooxygenase protein 1"/>
    <property type="match status" value="1"/>
</dbReference>
<dbReference type="SUPFAM" id="SSF49344">
    <property type="entry name" value="CBD9-like"/>
    <property type="match status" value="1"/>
</dbReference>
<evidence type="ECO:0000256" key="4">
    <source>
        <dbReference type="ARBA" id="ARBA00023002"/>
    </source>
</evidence>
<keyword evidence="7" id="KW-1015">Disulfide bond</keyword>
<dbReference type="AlphaFoldDB" id="A0A7R8D184"/>
<dbReference type="InterPro" id="IPR024548">
    <property type="entry name" value="Cu2_monoox_C"/>
</dbReference>
<dbReference type="Pfam" id="PF01082">
    <property type="entry name" value="Cu2_monooxygen"/>
    <property type="match status" value="1"/>
</dbReference>
<sequence>MLFIGISFLLLLPSSASPHHKWTHHISLHDNLQLSWTPFHNDIHFELVGLTHGWIALGFSMNGAMRGSDIALGWIGSDGDVHYVLMSGSENDTHTVIRFSRPWDTCDSVEDIQLGVDTVRLIWALGQEDPLGDSSGVPSYHTPSFRGVRSVYLKELPYKKIHPTQENDVLSWDLVGRNLLLPNDHTHYWCQIFKAPKMNRKHHMIGFEPVLQKGNEKYLHHMVLYECHVHDGSTEKWFEAHVGKEGAACYSPNMPPEWSFCLATNSWAWAVGSEGETLPDHVGMPLGEEFGGATYFMLEIHYDNPSRDPIEDSSGIRIFYTPNLREHDTAMLLIGTEVNFLHLIPPHQEGFTSLGRCVSDCTKNGLPSEGITLINGVLHSHLASRKMKIRHLRNGKELPVILKDDHYDFNYQVARIPPKRNTGSSWG</sequence>
<organism evidence="9 10">
    <name type="scientific">Lepeophtheirus salmonis</name>
    <name type="common">Salmon louse</name>
    <name type="synonym">Caligus salmonis</name>
    <dbReference type="NCBI Taxonomy" id="72036"/>
    <lineage>
        <taxon>Eukaryota</taxon>
        <taxon>Metazoa</taxon>
        <taxon>Ecdysozoa</taxon>
        <taxon>Arthropoda</taxon>
        <taxon>Crustacea</taxon>
        <taxon>Multicrustacea</taxon>
        <taxon>Hexanauplia</taxon>
        <taxon>Copepoda</taxon>
        <taxon>Siphonostomatoida</taxon>
        <taxon>Caligidae</taxon>
        <taxon>Lepeophtheirus</taxon>
    </lineage>
</organism>
<keyword evidence="4" id="KW-0560">Oxidoreductase</keyword>
<dbReference type="InterPro" id="IPR000323">
    <property type="entry name" value="Cu2_ascorb_mOase_N"/>
</dbReference>
<evidence type="ECO:0000256" key="7">
    <source>
        <dbReference type="ARBA" id="ARBA00023157"/>
    </source>
</evidence>
<proteinExistence type="inferred from homology"/>
<keyword evidence="8" id="KW-0325">Glycoprotein</keyword>
<dbReference type="InterPro" id="IPR028460">
    <property type="entry name" value="Tbh/DBH"/>
</dbReference>
<dbReference type="PANTHER" id="PTHR10157:SF23">
    <property type="entry name" value="MOXD1 HOMOLOG 1"/>
    <property type="match status" value="1"/>
</dbReference>
<evidence type="ECO:0000256" key="2">
    <source>
        <dbReference type="ARBA" id="ARBA00010676"/>
    </source>
</evidence>
<dbReference type="Gene3D" id="2.60.120.230">
    <property type="match status" value="1"/>
</dbReference>
<evidence type="ECO:0000256" key="5">
    <source>
        <dbReference type="ARBA" id="ARBA00023008"/>
    </source>
</evidence>
<protein>
    <submittedName>
        <fullName evidence="9">(salmon louse) hypothetical protein</fullName>
    </submittedName>
</protein>
<dbReference type="Proteomes" id="UP000675881">
    <property type="component" value="Chromosome 6"/>
</dbReference>
<evidence type="ECO:0000313" key="10">
    <source>
        <dbReference type="Proteomes" id="UP000675881"/>
    </source>
</evidence>
<dbReference type="GO" id="GO:0005615">
    <property type="term" value="C:extracellular space"/>
    <property type="evidence" value="ECO:0007669"/>
    <property type="project" value="TreeGrafter"/>
</dbReference>
<keyword evidence="3" id="KW-0479">Metal-binding</keyword>
<dbReference type="GO" id="GO:0042421">
    <property type="term" value="P:norepinephrine biosynthetic process"/>
    <property type="evidence" value="ECO:0007669"/>
    <property type="project" value="TreeGrafter"/>
</dbReference>
<evidence type="ECO:0000256" key="6">
    <source>
        <dbReference type="ARBA" id="ARBA00023033"/>
    </source>
</evidence>
<dbReference type="PANTHER" id="PTHR10157">
    <property type="entry name" value="DOPAMINE BETA HYDROXYLASE RELATED"/>
    <property type="match status" value="1"/>
</dbReference>
<dbReference type="InterPro" id="IPR005018">
    <property type="entry name" value="DOMON_domain"/>
</dbReference>
<evidence type="ECO:0000256" key="8">
    <source>
        <dbReference type="ARBA" id="ARBA00023180"/>
    </source>
</evidence>
<dbReference type="GO" id="GO:0004500">
    <property type="term" value="F:dopamine beta-monooxygenase activity"/>
    <property type="evidence" value="ECO:0007669"/>
    <property type="project" value="InterPro"/>
</dbReference>
<evidence type="ECO:0000256" key="1">
    <source>
        <dbReference type="ARBA" id="ARBA00001973"/>
    </source>
</evidence>
<comment type="cofactor">
    <cofactor evidence="1">
        <name>Cu(2+)</name>
        <dbReference type="ChEBI" id="CHEBI:29036"/>
    </cofactor>
</comment>
<dbReference type="CDD" id="cd09631">
    <property type="entry name" value="DOMON_DOH"/>
    <property type="match status" value="1"/>
</dbReference>
<reference evidence="9" key="1">
    <citation type="submission" date="2021-02" db="EMBL/GenBank/DDBJ databases">
        <authorList>
            <person name="Bekaert M."/>
        </authorList>
    </citation>
    <scope>NUCLEOTIDE SEQUENCE</scope>
    <source>
        <strain evidence="9">IoA-00</strain>
    </source>
</reference>
<name>A0A7R8D184_LEPSM</name>
<dbReference type="Pfam" id="PF03712">
    <property type="entry name" value="Cu2_monoox_C"/>
    <property type="match status" value="1"/>
</dbReference>
<dbReference type="InterPro" id="IPR036939">
    <property type="entry name" value="Cu2_ascorb_mOase_N_sf"/>
</dbReference>
<keyword evidence="5" id="KW-0186">Copper</keyword>
<dbReference type="GO" id="GO:0006589">
    <property type="term" value="P:octopamine biosynthetic process"/>
    <property type="evidence" value="ECO:0007669"/>
    <property type="project" value="TreeGrafter"/>
</dbReference>
<dbReference type="OrthoDB" id="10003276at2759"/>
<dbReference type="EMBL" id="HG994585">
    <property type="protein sequence ID" value="CAF2989436.1"/>
    <property type="molecule type" value="Genomic_DNA"/>
</dbReference>
<dbReference type="GO" id="GO:0030667">
    <property type="term" value="C:secretory granule membrane"/>
    <property type="evidence" value="ECO:0007669"/>
    <property type="project" value="TreeGrafter"/>
</dbReference>
<dbReference type="InterPro" id="IPR008977">
    <property type="entry name" value="PHM/PNGase_F_dom_sf"/>
</dbReference>
<evidence type="ECO:0000313" key="9">
    <source>
        <dbReference type="EMBL" id="CAF2989436.1"/>
    </source>
</evidence>
<gene>
    <name evidence="9" type="ORF">LSAA_12466</name>
</gene>
<keyword evidence="10" id="KW-1185">Reference proteome</keyword>
<dbReference type="GO" id="GO:0005507">
    <property type="term" value="F:copper ion binding"/>
    <property type="evidence" value="ECO:0007669"/>
    <property type="project" value="InterPro"/>
</dbReference>
<accession>A0A7R8D184</accession>